<dbReference type="STRING" id="858640.A3K86_06205"/>
<dbReference type="PROSITE" id="PS51257">
    <property type="entry name" value="PROKAR_LIPOPROTEIN"/>
    <property type="match status" value="1"/>
</dbReference>
<gene>
    <name evidence="1" type="ORF">A3K86_06205</name>
</gene>
<keyword evidence="2" id="KW-1185">Reference proteome</keyword>
<protein>
    <submittedName>
        <fullName evidence="1">Starvation-inducible protein</fullName>
    </submittedName>
</protein>
<dbReference type="PANTHER" id="PTHR37530">
    <property type="entry name" value="OUTER MEMBRANE PROTEIN SLP"/>
    <property type="match status" value="1"/>
</dbReference>
<organism evidence="1 2">
    <name type="scientific">Photobacterium jeanii</name>
    <dbReference type="NCBI Taxonomy" id="858640"/>
    <lineage>
        <taxon>Bacteria</taxon>
        <taxon>Pseudomonadati</taxon>
        <taxon>Pseudomonadota</taxon>
        <taxon>Gammaproteobacteria</taxon>
        <taxon>Vibrionales</taxon>
        <taxon>Vibrionaceae</taxon>
        <taxon>Photobacterium</taxon>
    </lineage>
</organism>
<name>A0A178KMY4_9GAMM</name>
<reference evidence="1 2" key="1">
    <citation type="submission" date="2016-03" db="EMBL/GenBank/DDBJ databases">
        <title>Photobacterium proteolyticum sp. nov. a protease producing bacterium isolated from ocean sediments of Laizhou Bay.</title>
        <authorList>
            <person name="Li Y."/>
        </authorList>
    </citation>
    <scope>NUCLEOTIDE SEQUENCE [LARGE SCALE GENOMIC DNA]</scope>
    <source>
        <strain evidence="1 2">R-40508</strain>
    </source>
</reference>
<sequence>MFKKLFLGGILVFMVGCASLPETLKTQTESPITDLAVIIDDPDGAQGEEVRLGGIIAAVKNEKTRTRLEIASLPLTSDGRPRIDAKPIGRFVAYVPGFLEPLEYAPDRLVTVAGRLTGKEDGQVGEFDYVFPVVDVAGHQIWRVKQEIRIDDFDSYHSCLGSRCSYFGFGTTRGEVYHRVTK</sequence>
<evidence type="ECO:0000313" key="1">
    <source>
        <dbReference type="EMBL" id="OAN18476.1"/>
    </source>
</evidence>
<dbReference type="Proteomes" id="UP000078503">
    <property type="component" value="Unassembled WGS sequence"/>
</dbReference>
<comment type="caution">
    <text evidence="1">The sequence shown here is derived from an EMBL/GenBank/DDBJ whole genome shotgun (WGS) entry which is preliminary data.</text>
</comment>
<accession>A0A178KMY4</accession>
<dbReference type="PANTHER" id="PTHR37530:SF1">
    <property type="entry name" value="OUTER MEMBRANE PROTEIN SLP"/>
    <property type="match status" value="1"/>
</dbReference>
<proteinExistence type="predicted"/>
<dbReference type="AlphaFoldDB" id="A0A178KMY4"/>
<dbReference type="NCBIfam" id="TIGR00752">
    <property type="entry name" value="slp"/>
    <property type="match status" value="1"/>
</dbReference>
<dbReference type="PIRSF" id="PIRSF004982">
    <property type="entry name" value="SlP"/>
    <property type="match status" value="1"/>
</dbReference>
<dbReference type="OrthoDB" id="5295757at2"/>
<dbReference type="RefSeq" id="WP_068329199.1">
    <property type="nucleotide sequence ID" value="NZ_LVHF01000012.1"/>
</dbReference>
<dbReference type="Pfam" id="PF03843">
    <property type="entry name" value="Slp"/>
    <property type="match status" value="1"/>
</dbReference>
<dbReference type="GO" id="GO:0019867">
    <property type="term" value="C:outer membrane"/>
    <property type="evidence" value="ECO:0007669"/>
    <property type="project" value="InterPro"/>
</dbReference>
<evidence type="ECO:0000313" key="2">
    <source>
        <dbReference type="Proteomes" id="UP000078503"/>
    </source>
</evidence>
<dbReference type="EMBL" id="LVHF01000012">
    <property type="protein sequence ID" value="OAN18476.1"/>
    <property type="molecule type" value="Genomic_DNA"/>
</dbReference>
<dbReference type="InterPro" id="IPR004658">
    <property type="entry name" value="OMP_Slp"/>
</dbReference>